<dbReference type="AlphaFoldDB" id="A0A1T4SDK9"/>
<dbReference type="PANTHER" id="PTHR23131">
    <property type="entry name" value="ENDORIBONUCLEASE LACTB2"/>
    <property type="match status" value="1"/>
</dbReference>
<dbReference type="STRING" id="1122192.SAMN02745673_03421"/>
<organism evidence="3 4">
    <name type="scientific">Marinactinospora thermotolerans DSM 45154</name>
    <dbReference type="NCBI Taxonomy" id="1122192"/>
    <lineage>
        <taxon>Bacteria</taxon>
        <taxon>Bacillati</taxon>
        <taxon>Actinomycetota</taxon>
        <taxon>Actinomycetes</taxon>
        <taxon>Streptosporangiales</taxon>
        <taxon>Nocardiopsidaceae</taxon>
        <taxon>Marinactinospora</taxon>
    </lineage>
</organism>
<dbReference type="InterPro" id="IPR036388">
    <property type="entry name" value="WH-like_DNA-bd_sf"/>
</dbReference>
<feature type="domain" description="Metallo-beta-lactamase" evidence="2">
    <location>
        <begin position="28"/>
        <end position="241"/>
    </location>
</feature>
<dbReference type="Proteomes" id="UP000190637">
    <property type="component" value="Unassembled WGS sequence"/>
</dbReference>
<dbReference type="InterPro" id="IPR050662">
    <property type="entry name" value="Sec-metab_biosynth-thioest"/>
</dbReference>
<feature type="compositionally biased region" description="Basic and acidic residues" evidence="1">
    <location>
        <begin position="125"/>
        <end position="138"/>
    </location>
</feature>
<dbReference type="Gene3D" id="3.60.15.10">
    <property type="entry name" value="Ribonuclease Z/Hydroxyacylglutathione hydrolase-like"/>
    <property type="match status" value="1"/>
</dbReference>
<dbReference type="CDD" id="cd07725">
    <property type="entry name" value="TTHA1429-like_MBL-fold"/>
    <property type="match status" value="1"/>
</dbReference>
<evidence type="ECO:0000313" key="4">
    <source>
        <dbReference type="Proteomes" id="UP000190637"/>
    </source>
</evidence>
<evidence type="ECO:0000313" key="3">
    <source>
        <dbReference type="EMBL" id="SKA26380.1"/>
    </source>
</evidence>
<evidence type="ECO:0000259" key="2">
    <source>
        <dbReference type="SMART" id="SM00849"/>
    </source>
</evidence>
<dbReference type="InterPro" id="IPR001279">
    <property type="entry name" value="Metallo-B-lactamas"/>
</dbReference>
<dbReference type="Gene3D" id="1.10.10.10">
    <property type="entry name" value="Winged helix-like DNA-binding domain superfamily/Winged helix DNA-binding domain"/>
    <property type="match status" value="1"/>
</dbReference>
<proteinExistence type="predicted"/>
<protein>
    <submittedName>
        <fullName evidence="3">Glyoxylase, beta-lactamase superfamily II</fullName>
    </submittedName>
</protein>
<keyword evidence="4" id="KW-1185">Reference proteome</keyword>
<sequence>MREIPPVEDLGDGVWSIPVPIPGNPLGYTLVYLLEAPGGPVLVDAGWHHEESWRALTTGLERAGTSVAEVRGVVVTHFHPDHAGLAGRVREASGAWIAMHHADAAVIRRLRTRHDAQRWEEERARLRRAGASEDEARAATDPALRVDPPAQPDRELSDGDLVDLPKRTLRTVWTPGHSPGHVCLHLEESGRLFTGDHALPRITPHIGLYPFDDPDADPLGSFLDSLDRLRGLDAHQALPAHERRFGGVATRAAEIAAHHEERLDRLLGLLDGEPATLWELAAALGWSRDWALMPPASRRMAAAETSAHLRVLERRGAVVVTRSADGVLGWRARDPVR</sequence>
<reference evidence="3 4" key="1">
    <citation type="submission" date="2017-02" db="EMBL/GenBank/DDBJ databases">
        <authorList>
            <person name="Peterson S.W."/>
        </authorList>
    </citation>
    <scope>NUCLEOTIDE SEQUENCE [LARGE SCALE GENOMIC DNA]</scope>
    <source>
        <strain evidence="3 4">DSM 45154</strain>
    </source>
</reference>
<dbReference type="OrthoDB" id="2971563at2"/>
<dbReference type="RefSeq" id="WP_078762685.1">
    <property type="nucleotide sequence ID" value="NZ_FUWS01000009.1"/>
</dbReference>
<gene>
    <name evidence="3" type="ORF">SAMN02745673_03421</name>
</gene>
<dbReference type="Pfam" id="PF00753">
    <property type="entry name" value="Lactamase_B"/>
    <property type="match status" value="1"/>
</dbReference>
<dbReference type="SMART" id="SM00849">
    <property type="entry name" value="Lactamase_B"/>
    <property type="match status" value="1"/>
</dbReference>
<feature type="region of interest" description="Disordered" evidence="1">
    <location>
        <begin position="125"/>
        <end position="160"/>
    </location>
</feature>
<dbReference type="PANTHER" id="PTHR23131:SF4">
    <property type="entry name" value="METALLO-BETA-LACTAMASE SUPERFAMILY POTEIN"/>
    <property type="match status" value="1"/>
</dbReference>
<name>A0A1T4SDK9_9ACTN</name>
<dbReference type="EMBL" id="FUWS01000009">
    <property type="protein sequence ID" value="SKA26380.1"/>
    <property type="molecule type" value="Genomic_DNA"/>
</dbReference>
<accession>A0A1T4SDK9</accession>
<dbReference type="InterPro" id="IPR036866">
    <property type="entry name" value="RibonucZ/Hydroxyglut_hydro"/>
</dbReference>
<evidence type="ECO:0000256" key="1">
    <source>
        <dbReference type="SAM" id="MobiDB-lite"/>
    </source>
</evidence>
<dbReference type="SUPFAM" id="SSF56281">
    <property type="entry name" value="Metallo-hydrolase/oxidoreductase"/>
    <property type="match status" value="1"/>
</dbReference>